<comment type="caution">
    <text evidence="1">The sequence shown here is derived from an EMBL/GenBank/DDBJ whole genome shotgun (WGS) entry which is preliminary data.</text>
</comment>
<organism evidence="1 2">
    <name type="scientific">Elysia crispata</name>
    <name type="common">lettuce slug</name>
    <dbReference type="NCBI Taxonomy" id="231223"/>
    <lineage>
        <taxon>Eukaryota</taxon>
        <taxon>Metazoa</taxon>
        <taxon>Spiralia</taxon>
        <taxon>Lophotrochozoa</taxon>
        <taxon>Mollusca</taxon>
        <taxon>Gastropoda</taxon>
        <taxon>Heterobranchia</taxon>
        <taxon>Euthyneura</taxon>
        <taxon>Panpulmonata</taxon>
        <taxon>Sacoglossa</taxon>
        <taxon>Placobranchoidea</taxon>
        <taxon>Plakobranchidae</taxon>
        <taxon>Elysia</taxon>
    </lineage>
</organism>
<dbReference type="Proteomes" id="UP001283361">
    <property type="component" value="Unassembled WGS sequence"/>
</dbReference>
<reference evidence="1" key="1">
    <citation type="journal article" date="2023" name="G3 (Bethesda)">
        <title>A reference genome for the long-term kleptoplast-retaining sea slug Elysia crispata morphotype clarki.</title>
        <authorList>
            <person name="Eastman K.E."/>
            <person name="Pendleton A.L."/>
            <person name="Shaikh M.A."/>
            <person name="Suttiyut T."/>
            <person name="Ogas R."/>
            <person name="Tomko P."/>
            <person name="Gavelis G."/>
            <person name="Widhalm J.R."/>
            <person name="Wisecaver J.H."/>
        </authorList>
    </citation>
    <scope>NUCLEOTIDE SEQUENCE</scope>
    <source>
        <strain evidence="1">ECLA1</strain>
    </source>
</reference>
<gene>
    <name evidence="1" type="ORF">RRG08_022670</name>
</gene>
<evidence type="ECO:0000313" key="2">
    <source>
        <dbReference type="Proteomes" id="UP001283361"/>
    </source>
</evidence>
<dbReference type="EMBL" id="JAWDGP010004927">
    <property type="protein sequence ID" value="KAK3761271.1"/>
    <property type="molecule type" value="Genomic_DNA"/>
</dbReference>
<name>A0AAE0Z2V4_9GAST</name>
<sequence>MARLSKVWFDPNTIVLDPSWIVESIGLVIHSLRQSYKYGVLSPYEANTSFWSLPLLAGDSKSKLRETKSLHWVCMGTGVLTSIQGFHGLGYRVCHAEDQSRREK</sequence>
<accession>A0AAE0Z2V4</accession>
<dbReference type="AlphaFoldDB" id="A0AAE0Z2V4"/>
<proteinExistence type="predicted"/>
<protein>
    <submittedName>
        <fullName evidence="1">Uncharacterized protein</fullName>
    </submittedName>
</protein>
<keyword evidence="2" id="KW-1185">Reference proteome</keyword>
<evidence type="ECO:0000313" key="1">
    <source>
        <dbReference type="EMBL" id="KAK3761271.1"/>
    </source>
</evidence>